<evidence type="ECO:0000313" key="2">
    <source>
        <dbReference type="Proteomes" id="UP000035860"/>
    </source>
</evidence>
<dbReference type="eggNOG" id="ENOG5032V61">
    <property type="taxonomic scope" value="Bacteria"/>
</dbReference>
<reference evidence="1 2" key="1">
    <citation type="journal article" date="2014" name="Genome Announc.">
        <title>Draft Genome Sequence of Moraxella bovoculi Strain 237T (ATCC BAA-1259T) Isolated from a Calf with Infectious Bovine Keratoconjunctivitis.</title>
        <authorList>
            <person name="Calcutt M.J."/>
            <person name="Foecking M.F."/>
            <person name="Martin N.T."/>
            <person name="Mhlanga-Mutangadura T."/>
            <person name="Reilly T.J."/>
        </authorList>
    </citation>
    <scope>NUCLEOTIDE SEQUENCE [LARGE SCALE GENOMIC DNA]</scope>
    <source>
        <strain evidence="1 2">237</strain>
    </source>
</reference>
<dbReference type="OrthoDB" id="8604658at2"/>
<name>A0A066ULE3_9GAMM</name>
<sequence>MKLAGLAAAMTESLVMTGCNNVKAADITAIKPVTAVHSGIDSTHSKYANEREMQIDDVIYPIRETSARPLVNAKGDAPELVADFFDGKADKAVAGYKIMVMNRTTSIAAEARTLQDGRIIDNNMVHRGSKALIGIPVVNGKAALDAAVLLGLDIIYDDFNAPLTEGKTFKDRGQKLTKPDVTVNDKKVTIRSLTLPNFASGENAGGGIDFVATATIDGKKVTTGANSAFQIFYTATPDKARGF</sequence>
<dbReference type="EMBL" id="AOMT01000023">
    <property type="protein sequence ID" value="KDN25038.1"/>
    <property type="molecule type" value="Genomic_DNA"/>
</dbReference>
<proteinExistence type="predicted"/>
<gene>
    <name evidence="1" type="ORF">MBO_05862</name>
</gene>
<keyword evidence="2" id="KW-1185">Reference proteome</keyword>
<dbReference type="AlphaFoldDB" id="A0A066ULE3"/>
<dbReference type="RefSeq" id="WP_052585333.1">
    <property type="nucleotide sequence ID" value="NZ_AOMT01000023.1"/>
</dbReference>
<protein>
    <submittedName>
        <fullName evidence="1">Uncharacterized protein</fullName>
    </submittedName>
</protein>
<comment type="caution">
    <text evidence="1">The sequence shown here is derived from an EMBL/GenBank/DDBJ whole genome shotgun (WGS) entry which is preliminary data.</text>
</comment>
<organism evidence="1 2">
    <name type="scientific">Moraxella bovoculi 237</name>
    <dbReference type="NCBI Taxonomy" id="743974"/>
    <lineage>
        <taxon>Bacteria</taxon>
        <taxon>Pseudomonadati</taxon>
        <taxon>Pseudomonadota</taxon>
        <taxon>Gammaproteobacteria</taxon>
        <taxon>Moraxellales</taxon>
        <taxon>Moraxellaceae</taxon>
        <taxon>Moraxella</taxon>
    </lineage>
</organism>
<evidence type="ECO:0000313" key="1">
    <source>
        <dbReference type="EMBL" id="KDN25038.1"/>
    </source>
</evidence>
<accession>A0A066ULE3</accession>
<dbReference type="Proteomes" id="UP000035860">
    <property type="component" value="Unassembled WGS sequence"/>
</dbReference>